<evidence type="ECO:0000259" key="4">
    <source>
        <dbReference type="PROSITE" id="PS50181"/>
    </source>
</evidence>
<evidence type="ECO:0000256" key="1">
    <source>
        <dbReference type="ARBA" id="ARBA00004906"/>
    </source>
</evidence>
<dbReference type="EMBL" id="JALJOR010000019">
    <property type="protein sequence ID" value="KAK9803959.1"/>
    <property type="molecule type" value="Genomic_DNA"/>
</dbReference>
<feature type="compositionally biased region" description="Low complexity" evidence="3">
    <location>
        <begin position="66"/>
        <end position="76"/>
    </location>
</feature>
<feature type="compositionally biased region" description="Acidic residues" evidence="3">
    <location>
        <begin position="32"/>
        <end position="41"/>
    </location>
</feature>
<evidence type="ECO:0000313" key="6">
    <source>
        <dbReference type="Proteomes" id="UP001489004"/>
    </source>
</evidence>
<gene>
    <name evidence="5" type="ORF">WJX72_008184</name>
</gene>
<keyword evidence="2" id="KW-0833">Ubl conjugation pathway</keyword>
<proteinExistence type="predicted"/>
<dbReference type="Pfam" id="PF12937">
    <property type="entry name" value="F-box-like"/>
    <property type="match status" value="1"/>
</dbReference>
<dbReference type="AlphaFoldDB" id="A0AAW1P5C6"/>
<dbReference type="PANTHER" id="PTHR46550:SF1">
    <property type="entry name" value="F-BOX PROTEIN 3"/>
    <property type="match status" value="1"/>
</dbReference>
<dbReference type="CDD" id="cd22139">
    <property type="entry name" value="F-box_unchar"/>
    <property type="match status" value="1"/>
</dbReference>
<sequence>MSTAVKHHWPDRLDSDADELDRELMMALETSSEADTDQGSDADDHAAPACKRQRREDFTSAATHISMPSMPSMPSSAADQEPTSPGAFEAVPDEVLLRVLSFLPADDLTSCAQSCRYFQRTAADDILWRRLFYARWGRLPGKRSLVNRWGRPPGEGGKSSDAPHSWKAYYMEKDGIEMSEVEQKVPAFLREYYLQMTAAKRSKCLGRAHSDDMMFGTSRVADAIASWRRQHGFDVSKAPAAHGCPGRCSFRQLGPSAFVCERTGWAHVCDDACRERIVDEATDMLVCPISGRCFERMMTEWEEEAHTRTKGEDRADEGAEDCSMSGRLGEAYVAGYNCTNEAELQRVCGVRF</sequence>
<evidence type="ECO:0000313" key="5">
    <source>
        <dbReference type="EMBL" id="KAK9803959.1"/>
    </source>
</evidence>
<feature type="region of interest" description="Disordered" evidence="3">
    <location>
        <begin position="1"/>
        <end position="87"/>
    </location>
</feature>
<dbReference type="InterPro" id="IPR036047">
    <property type="entry name" value="F-box-like_dom_sf"/>
</dbReference>
<dbReference type="Gene3D" id="1.20.1280.50">
    <property type="match status" value="1"/>
</dbReference>
<evidence type="ECO:0000256" key="3">
    <source>
        <dbReference type="SAM" id="MobiDB-lite"/>
    </source>
</evidence>
<keyword evidence="6" id="KW-1185">Reference proteome</keyword>
<reference evidence="5 6" key="1">
    <citation type="journal article" date="2024" name="Nat. Commun.">
        <title>Phylogenomics reveals the evolutionary origins of lichenization in chlorophyte algae.</title>
        <authorList>
            <person name="Puginier C."/>
            <person name="Libourel C."/>
            <person name="Otte J."/>
            <person name="Skaloud P."/>
            <person name="Haon M."/>
            <person name="Grisel S."/>
            <person name="Petersen M."/>
            <person name="Berrin J.G."/>
            <person name="Delaux P.M."/>
            <person name="Dal Grande F."/>
            <person name="Keller J."/>
        </authorList>
    </citation>
    <scope>NUCLEOTIDE SEQUENCE [LARGE SCALE GENOMIC DNA]</scope>
    <source>
        <strain evidence="5 6">SAG 2043</strain>
    </source>
</reference>
<organism evidence="5 6">
    <name type="scientific">[Myrmecia] bisecta</name>
    <dbReference type="NCBI Taxonomy" id="41462"/>
    <lineage>
        <taxon>Eukaryota</taxon>
        <taxon>Viridiplantae</taxon>
        <taxon>Chlorophyta</taxon>
        <taxon>core chlorophytes</taxon>
        <taxon>Trebouxiophyceae</taxon>
        <taxon>Trebouxiales</taxon>
        <taxon>Trebouxiaceae</taxon>
        <taxon>Myrmecia</taxon>
    </lineage>
</organism>
<protein>
    <recommendedName>
        <fullName evidence="4">F-box domain-containing protein</fullName>
    </recommendedName>
</protein>
<dbReference type="Proteomes" id="UP001489004">
    <property type="component" value="Unassembled WGS sequence"/>
</dbReference>
<dbReference type="PANTHER" id="PTHR46550">
    <property type="entry name" value="F-BOX ONLY PROTEIN 3"/>
    <property type="match status" value="1"/>
</dbReference>
<dbReference type="SUPFAM" id="SSF81383">
    <property type="entry name" value="F-box domain"/>
    <property type="match status" value="1"/>
</dbReference>
<feature type="domain" description="F-box" evidence="4">
    <location>
        <begin position="85"/>
        <end position="131"/>
    </location>
</feature>
<comment type="pathway">
    <text evidence="1">Protein modification; protein ubiquitination.</text>
</comment>
<accession>A0AAW1P5C6</accession>
<name>A0AAW1P5C6_9CHLO</name>
<evidence type="ECO:0000256" key="2">
    <source>
        <dbReference type="ARBA" id="ARBA00022786"/>
    </source>
</evidence>
<dbReference type="InterPro" id="IPR052121">
    <property type="entry name" value="F-box_SCF_Substrate_Recog"/>
</dbReference>
<dbReference type="InterPro" id="IPR001810">
    <property type="entry name" value="F-box_dom"/>
</dbReference>
<dbReference type="GO" id="GO:0005737">
    <property type="term" value="C:cytoplasm"/>
    <property type="evidence" value="ECO:0007669"/>
    <property type="project" value="TreeGrafter"/>
</dbReference>
<comment type="caution">
    <text evidence="5">The sequence shown here is derived from an EMBL/GenBank/DDBJ whole genome shotgun (WGS) entry which is preliminary data.</text>
</comment>
<dbReference type="PROSITE" id="PS50181">
    <property type="entry name" value="FBOX"/>
    <property type="match status" value="1"/>
</dbReference>